<protein>
    <recommendedName>
        <fullName evidence="5">VCBS repeat-containing protein</fullName>
    </recommendedName>
</protein>
<dbReference type="Gene3D" id="2.40.128.340">
    <property type="match status" value="3"/>
</dbReference>
<feature type="region of interest" description="Disordered" evidence="2">
    <location>
        <begin position="1"/>
        <end position="40"/>
    </location>
</feature>
<dbReference type="Pfam" id="PF08310">
    <property type="entry name" value="LGFP"/>
    <property type="match status" value="3"/>
</dbReference>
<dbReference type="InterPro" id="IPR013517">
    <property type="entry name" value="FG-GAP"/>
</dbReference>
<dbReference type="InterPro" id="IPR028994">
    <property type="entry name" value="Integrin_alpha_N"/>
</dbReference>
<evidence type="ECO:0000256" key="2">
    <source>
        <dbReference type="SAM" id="MobiDB-lite"/>
    </source>
</evidence>
<sequence>MAQSEKPRTLAANGSGISLLEQQKKESSAAETTARKSGKPVEIVSLRTETTEVFANPNGSYREDRSLLPVRVRRNGELIPVDTALAVGKDGRVAPRAASMAMTFSGGGDGPFARMVQQDRELSLSWPGKLPKPVLSGDTATYAEVLPGVDLTVTAATNSFTHALVVKTAEAAKNPALSSVSFGVQSKGLSLKSGPDGGIQAVTPNGNATFAAPKPLMWDSAVSRPAQSGAAPAKKQARPLAQVLEGATDGSGQAPIDVRLTDRTLTLTPDRKLLADPATVFPVVIDPVWGDDAFKDAWAMAYKNTAISNSENTTYANGGAMSDYARVGYANDTQRNSKVSAISYFRVPTAKLRNKTILDSKLRIKQNYSGSWSCKSGEVLVKHLGEKLPSGITWNKQPSLGATVASSEISFGGRNCPAGSEGLVEFDITHQIAAVAKSSWASWAFALVSKSTDIDVSWRKFDPRTAVVSTDYNTRPEKPQNMQTSPLVPCTGGTIGKTDEIVLRALVKDAEDAKLKSVRFDYAKTGEPAKTVYDYDVPSGSYAEVRLKPADLKLTTGSYWWDVRSSDGTAESLPGGQCKFSLDTDAPSKAPTVVSPEYPGGNLKDGKVAGTPGHFTFDDVSPENDVVRYEWWTDQDTTLRTEPATVKGGSSKAVTFTPYASGPQFMYVRGVDAAGNQSALTTYLFYPHSKGKPDKPGDLNGDNATDLWSIDPGSGDLSFYPGKATGEFGNPSRASERTFMDAQITHRGSWNDDVSEDVVALRPGSEDPARLELWVSMNKGNGVLDDTQQGSYELLVSDQTEADGDPSENHWRNADQIVSLPSVDNDSEDFAEGTGAPVVDERDSADLLVKEGANLWLYRGAKSDPYLDNFGSPIPLGNADWQNMTLMVPGDLNKDGLPEIWARDTVSGKIHQYNSRRNPAPTDSLVYDVSVFNDASVRTTSIGSGYTGTAYPHLSSNGDFEAKYDTAGTLLPGGHPDLWSRDAQGSSVEFPGQAMSNGSVFGAPRPMVVGGTPWSTCEKFTSTSTGTHELCGPILAKFKAMGGTAKWGYPTTDTVTAPDKAGRYAQFQYPGTTTSNRAIYWSPQTGAAAIGGAIYGRWSALAREGGILGYPTSDERRTGDGVGWFATFSKAGKQSAIYYAPETGTYELVGAIYARYKEMNGTAVLGYPVMSETATDPIGGKYVNFRKRNQTATYGAIFWSPATGAWPVWGSIYTKWSALSREKGAMGYPLSSEYAVYGGVRTDFQKGYIRHNSTTGGTVEHDFDDRTAHLRTDMSGDVNGDGRTDMITAYNYESATSALYIAPGNAQGGFDPPVEAWEANKGSFDYARAKWTAGDFNGDGRTDVAAFYGYADGTVATWTFLGQTNNRFVQHTKSAILTSGWNWNHVVSLKAADVNGDKRADLSAVYNYQDNSIGLHTFLATADGSLNAPLKGWRSDTSWGSPTSKFAVGDVNGDGRSDLVCFYHYGEKVNLYTFIARADGLYEAPLKSWSAASGWNAIRTDVVLGDYDGDKRADLATIETKDTTVTTVKTLAGRADGGFDAPVEAWASQPGGWYTSAGNFLPGDTDQDGRADLVTMYNYATGATRIFTFPADPEGGFRSPRGSWYADPGTW</sequence>
<dbReference type="Proteomes" id="UP000325211">
    <property type="component" value="Chromosome"/>
</dbReference>
<dbReference type="SUPFAM" id="SSF69318">
    <property type="entry name" value="Integrin alpha N-terminal domain"/>
    <property type="match status" value="2"/>
</dbReference>
<organism evidence="3 4">
    <name type="scientific">Streptomyces venezuelae</name>
    <dbReference type="NCBI Taxonomy" id="54571"/>
    <lineage>
        <taxon>Bacteria</taxon>
        <taxon>Bacillati</taxon>
        <taxon>Actinomycetota</taxon>
        <taxon>Actinomycetes</taxon>
        <taxon>Kitasatosporales</taxon>
        <taxon>Streptomycetaceae</taxon>
        <taxon>Streptomyces</taxon>
    </lineage>
</organism>
<keyword evidence="1" id="KW-0732">Signal</keyword>
<evidence type="ECO:0000256" key="1">
    <source>
        <dbReference type="ARBA" id="ARBA00022729"/>
    </source>
</evidence>
<evidence type="ECO:0000313" key="4">
    <source>
        <dbReference type="Proteomes" id="UP000325211"/>
    </source>
</evidence>
<dbReference type="EMBL" id="CP029190">
    <property type="protein sequence ID" value="QES46917.1"/>
    <property type="molecule type" value="Genomic_DNA"/>
</dbReference>
<dbReference type="InterPro" id="IPR013207">
    <property type="entry name" value="LGFP"/>
</dbReference>
<dbReference type="PANTHER" id="PTHR46580">
    <property type="entry name" value="SENSOR KINASE-RELATED"/>
    <property type="match status" value="1"/>
</dbReference>
<reference evidence="3 4" key="1">
    <citation type="submission" date="2018-05" db="EMBL/GenBank/DDBJ databases">
        <title>Streptomyces venezuelae.</title>
        <authorList>
            <person name="Kim W."/>
            <person name="Lee N."/>
            <person name="Cho B.-K."/>
        </authorList>
    </citation>
    <scope>NUCLEOTIDE SEQUENCE [LARGE SCALE GENOMIC DNA]</scope>
    <source>
        <strain evidence="3 4">ATCC 21782</strain>
    </source>
</reference>
<accession>A0A5P2CY68</accession>
<feature type="region of interest" description="Disordered" evidence="2">
    <location>
        <begin position="471"/>
        <end position="490"/>
    </location>
</feature>
<proteinExistence type="predicted"/>
<evidence type="ECO:0000313" key="3">
    <source>
        <dbReference type="EMBL" id="QES46917.1"/>
    </source>
</evidence>
<dbReference type="RefSeq" id="WP_190344231.1">
    <property type="nucleotide sequence ID" value="NZ_CP029190.1"/>
</dbReference>
<evidence type="ECO:0008006" key="5">
    <source>
        <dbReference type="Google" id="ProtNLM"/>
    </source>
</evidence>
<dbReference type="Pfam" id="PF13517">
    <property type="entry name" value="FG-GAP_3"/>
    <property type="match status" value="2"/>
</dbReference>
<name>A0A5P2CY68_STRVZ</name>
<gene>
    <name evidence="3" type="ORF">DEJ50_02695</name>
</gene>